<keyword evidence="3 12" id="KW-0808">Transferase</keyword>
<dbReference type="SUPFAM" id="SSF53448">
    <property type="entry name" value="Nucleotide-diphospho-sugar transferases"/>
    <property type="match status" value="1"/>
</dbReference>
<dbReference type="EMBL" id="RYFI01000016">
    <property type="protein sequence ID" value="RXF70949.1"/>
    <property type="molecule type" value="Genomic_DNA"/>
</dbReference>
<proteinExistence type="inferred from homology"/>
<dbReference type="Pfam" id="PF01050">
    <property type="entry name" value="MannoseP_isomer"/>
    <property type="match status" value="1"/>
</dbReference>
<dbReference type="EC" id="2.7.7.13" evidence="2"/>
<evidence type="ECO:0000256" key="8">
    <source>
        <dbReference type="RuleBase" id="RU004190"/>
    </source>
</evidence>
<dbReference type="GO" id="GO:0004475">
    <property type="term" value="F:mannose-1-phosphate guanylyltransferase (GTP) activity"/>
    <property type="evidence" value="ECO:0007669"/>
    <property type="project" value="UniProtKB-EC"/>
</dbReference>
<evidence type="ECO:0000313" key="12">
    <source>
        <dbReference type="EMBL" id="RXF70949.1"/>
    </source>
</evidence>
<dbReference type="InterPro" id="IPR014710">
    <property type="entry name" value="RmlC-like_jellyroll"/>
</dbReference>
<dbReference type="GO" id="GO:0016853">
    <property type="term" value="F:isomerase activity"/>
    <property type="evidence" value="ECO:0007669"/>
    <property type="project" value="UniProtKB-KW"/>
</dbReference>
<dbReference type="NCBIfam" id="TIGR01479">
    <property type="entry name" value="GMP_PMI"/>
    <property type="match status" value="1"/>
</dbReference>
<dbReference type="InterPro" id="IPR051161">
    <property type="entry name" value="Mannose-6P_isomerase_type2"/>
</dbReference>
<dbReference type="GO" id="GO:0005525">
    <property type="term" value="F:GTP binding"/>
    <property type="evidence" value="ECO:0007669"/>
    <property type="project" value="UniProtKB-KW"/>
</dbReference>
<dbReference type="RefSeq" id="WP_128778515.1">
    <property type="nucleotide sequence ID" value="NZ_RYFI01000016.1"/>
</dbReference>
<sequence length="478" mass="51766">MVAAIRPLILSGGAGTRLWPTSRDTMPKQFVPLIGERSSFQETVLRVRGEDFSDRPIVVTNAAHRMLVERQLAEIEAVADLLLEPVRRNTGPAVLAGCCLIAEQDARGPVLVLAADHAMPDVAGFHAAVKVGLTAARRGRLVTFGIEPDCPATGYGYIEPGRELPGGGRTIDRFVEKPDAANAARLISAGALWNSGNFLFQAKAVIDEYDRLDRETLAAVREALSRADRQSGAVALDAACFGRAAKTSFDYAVMERTARAAVVSLSCGWNDIGSWDALWSLSSKDDDGNVPHGAVEFVDAHDCYVSSNGPVTSLLGVSNLVVVANKDAILVADRGRSGDVRFVVDALKARGRPEAVSHARVQRPWGWYESLEAGEGFQVKRIFVEPGGRLSLQTHRFRAEHWVVVRGAAHVTVGSEVRVLRPGEHAHIPLGEVHRLENFGNSPIELIEVQNGTYLGEDDIVRLEDVYRREAHPAAAAE</sequence>
<evidence type="ECO:0000256" key="4">
    <source>
        <dbReference type="ARBA" id="ARBA00022695"/>
    </source>
</evidence>
<gene>
    <name evidence="12" type="ORF">EK403_16205</name>
</gene>
<keyword evidence="12" id="KW-0413">Isomerase</keyword>
<keyword evidence="5" id="KW-0547">Nucleotide-binding</keyword>
<dbReference type="GO" id="GO:0009298">
    <property type="term" value="P:GDP-mannose biosynthetic process"/>
    <property type="evidence" value="ECO:0007669"/>
    <property type="project" value="TreeGrafter"/>
</dbReference>
<evidence type="ECO:0000256" key="6">
    <source>
        <dbReference type="ARBA" id="ARBA00023134"/>
    </source>
</evidence>
<dbReference type="OrthoDB" id="9806359at2"/>
<evidence type="ECO:0000256" key="1">
    <source>
        <dbReference type="ARBA" id="ARBA00006115"/>
    </source>
</evidence>
<protein>
    <recommendedName>
        <fullName evidence="2">mannose-1-phosphate guanylyltransferase</fullName>
        <ecNumber evidence="2">2.7.7.13</ecNumber>
    </recommendedName>
</protein>
<dbReference type="InterPro" id="IPR049577">
    <property type="entry name" value="GMPP_N"/>
</dbReference>
<comment type="caution">
    <text evidence="12">The sequence shown here is derived from an EMBL/GenBank/DDBJ whole genome shotgun (WGS) entry which is preliminary data.</text>
</comment>
<dbReference type="Gene3D" id="2.60.120.10">
    <property type="entry name" value="Jelly Rolls"/>
    <property type="match status" value="1"/>
</dbReference>
<accession>A0A4Q0MDE7</accession>
<reference evidence="12 13" key="1">
    <citation type="submission" date="2018-12" db="EMBL/GenBank/DDBJ databases">
        <title>bacterium Hansschlegelia zhihuaiae S113.</title>
        <authorList>
            <person name="He J."/>
        </authorList>
    </citation>
    <scope>NUCLEOTIDE SEQUENCE [LARGE SCALE GENOMIC DNA]</scope>
    <source>
        <strain evidence="12 13">S 113</strain>
    </source>
</reference>
<evidence type="ECO:0000259" key="9">
    <source>
        <dbReference type="Pfam" id="PF00483"/>
    </source>
</evidence>
<dbReference type="PANTHER" id="PTHR46390">
    <property type="entry name" value="MANNOSE-1-PHOSPHATE GUANYLYLTRANSFERASE"/>
    <property type="match status" value="1"/>
</dbReference>
<dbReference type="CDD" id="cd02213">
    <property type="entry name" value="cupin_PMI_typeII_C"/>
    <property type="match status" value="1"/>
</dbReference>
<dbReference type="Pfam" id="PF22640">
    <property type="entry name" value="ManC_GMP_beta-helix"/>
    <property type="match status" value="1"/>
</dbReference>
<organism evidence="12 13">
    <name type="scientific">Hansschlegelia zhihuaiae</name>
    <dbReference type="NCBI Taxonomy" id="405005"/>
    <lineage>
        <taxon>Bacteria</taxon>
        <taxon>Pseudomonadati</taxon>
        <taxon>Pseudomonadota</taxon>
        <taxon>Alphaproteobacteria</taxon>
        <taxon>Hyphomicrobiales</taxon>
        <taxon>Methylopilaceae</taxon>
        <taxon>Hansschlegelia</taxon>
    </lineage>
</organism>
<dbReference type="Gene3D" id="3.90.550.10">
    <property type="entry name" value="Spore Coat Polysaccharide Biosynthesis Protein SpsA, Chain A"/>
    <property type="match status" value="1"/>
</dbReference>
<dbReference type="Proteomes" id="UP000289708">
    <property type="component" value="Unassembled WGS sequence"/>
</dbReference>
<feature type="domain" description="Nucleotidyl transferase" evidence="9">
    <location>
        <begin position="7"/>
        <end position="285"/>
    </location>
</feature>
<evidence type="ECO:0000259" key="11">
    <source>
        <dbReference type="Pfam" id="PF22640"/>
    </source>
</evidence>
<comment type="similarity">
    <text evidence="1 8">Belongs to the mannose-6-phosphate isomerase type 2 family.</text>
</comment>
<keyword evidence="4 12" id="KW-0548">Nucleotidyltransferase</keyword>
<keyword evidence="6" id="KW-0342">GTP-binding</keyword>
<dbReference type="InterPro" id="IPR054566">
    <property type="entry name" value="ManC/GMP-like_b-helix"/>
</dbReference>
<evidence type="ECO:0000313" key="13">
    <source>
        <dbReference type="Proteomes" id="UP000289708"/>
    </source>
</evidence>
<dbReference type="InterPro" id="IPR006375">
    <property type="entry name" value="Man1P_GuaTrfase/Man6P_Isoase"/>
</dbReference>
<keyword evidence="13" id="KW-1185">Reference proteome</keyword>
<dbReference type="InterPro" id="IPR001538">
    <property type="entry name" value="Man6P_isomerase-2_C"/>
</dbReference>
<dbReference type="SUPFAM" id="SSF51182">
    <property type="entry name" value="RmlC-like cupins"/>
    <property type="match status" value="1"/>
</dbReference>
<name>A0A4Q0MDE7_9HYPH</name>
<dbReference type="PANTHER" id="PTHR46390:SF1">
    <property type="entry name" value="MANNOSE-1-PHOSPHATE GUANYLYLTRANSFERASE"/>
    <property type="match status" value="1"/>
</dbReference>
<dbReference type="InterPro" id="IPR005835">
    <property type="entry name" value="NTP_transferase_dom"/>
</dbReference>
<evidence type="ECO:0000256" key="5">
    <source>
        <dbReference type="ARBA" id="ARBA00022741"/>
    </source>
</evidence>
<feature type="domain" description="MannoseP isomerase/GMP-like beta-helix" evidence="11">
    <location>
        <begin position="298"/>
        <end position="347"/>
    </location>
</feature>
<dbReference type="FunFam" id="2.60.120.10:FF:000032">
    <property type="entry name" value="Mannose-1-phosphate guanylyltransferase/mannose-6-phosphate isomerase"/>
    <property type="match status" value="1"/>
</dbReference>
<dbReference type="GO" id="GO:0000271">
    <property type="term" value="P:polysaccharide biosynthetic process"/>
    <property type="evidence" value="ECO:0007669"/>
    <property type="project" value="InterPro"/>
</dbReference>
<dbReference type="InterPro" id="IPR011051">
    <property type="entry name" value="RmlC_Cupin_sf"/>
</dbReference>
<evidence type="ECO:0000256" key="7">
    <source>
        <dbReference type="ARBA" id="ARBA00047343"/>
    </source>
</evidence>
<dbReference type="Pfam" id="PF00483">
    <property type="entry name" value="NTP_transferase"/>
    <property type="match status" value="1"/>
</dbReference>
<dbReference type="AlphaFoldDB" id="A0A4Q0MDE7"/>
<evidence type="ECO:0000259" key="10">
    <source>
        <dbReference type="Pfam" id="PF01050"/>
    </source>
</evidence>
<comment type="catalytic activity">
    <reaction evidence="7">
        <text>alpha-D-mannose 1-phosphate + GTP + H(+) = GDP-alpha-D-mannose + diphosphate</text>
        <dbReference type="Rhea" id="RHEA:15229"/>
        <dbReference type="ChEBI" id="CHEBI:15378"/>
        <dbReference type="ChEBI" id="CHEBI:33019"/>
        <dbReference type="ChEBI" id="CHEBI:37565"/>
        <dbReference type="ChEBI" id="CHEBI:57527"/>
        <dbReference type="ChEBI" id="CHEBI:58409"/>
        <dbReference type="EC" id="2.7.7.13"/>
    </reaction>
</comment>
<dbReference type="InterPro" id="IPR029044">
    <property type="entry name" value="Nucleotide-diphossugar_trans"/>
</dbReference>
<evidence type="ECO:0000256" key="3">
    <source>
        <dbReference type="ARBA" id="ARBA00022679"/>
    </source>
</evidence>
<feature type="domain" description="Mannose-6-phosphate isomerase type II C-terminal" evidence="10">
    <location>
        <begin position="352"/>
        <end position="465"/>
    </location>
</feature>
<dbReference type="CDD" id="cd02509">
    <property type="entry name" value="GDP-M1P_Guanylyltransferase"/>
    <property type="match status" value="1"/>
</dbReference>
<evidence type="ECO:0000256" key="2">
    <source>
        <dbReference type="ARBA" id="ARBA00012387"/>
    </source>
</evidence>